<sequence length="388" mass="44486">MAPQPLLGQMKRLGCSDHTPSGISAGPAPRLRLKIRPPTPKTSPEYKIRKLRKEFRITKATLRDGSYGSVKAVYRDEKGKIVKYAAKFFTRHEELESVYKDRALKEFDIARGLNHPNIIETVSLCKHRSQLCLVMECCEHGDLFDLLEMNYLRLEDKKCLFKQMLRGIAYMHGRGIAHHDIKLDNMVLSRDSALKIIDFGLSKEFMLPPNDKGERLIRSFPPSLTGTQAYFPPEIAKLSGVYDARHVDIWACAVTGFVLFTGSHPWEMADEGDEDYCYYEEIWRFLLEEIPYAPLTGDNSPLPRLFKHFLENIPEEGLASLLLRMLHPFPEQRITIFEALEDPWLRDIECCIPESGLLSSIRGVESGDSIPRRHDHLPPRDKHVPESD</sequence>
<keyword evidence="1" id="KW-0547">Nucleotide-binding</keyword>
<evidence type="ECO:0000256" key="2">
    <source>
        <dbReference type="ARBA" id="ARBA00022840"/>
    </source>
</evidence>
<feature type="region of interest" description="Disordered" evidence="3">
    <location>
        <begin position="1"/>
        <end position="28"/>
    </location>
</feature>
<keyword evidence="6" id="KW-1185">Reference proteome</keyword>
<keyword evidence="5" id="KW-0808">Transferase</keyword>
<dbReference type="PROSITE" id="PS50011">
    <property type="entry name" value="PROTEIN_KINASE_DOM"/>
    <property type="match status" value="1"/>
</dbReference>
<dbReference type="GO" id="GO:0004674">
    <property type="term" value="F:protein serine/threonine kinase activity"/>
    <property type="evidence" value="ECO:0007669"/>
    <property type="project" value="TreeGrafter"/>
</dbReference>
<keyword evidence="2" id="KW-0067">ATP-binding</keyword>
<dbReference type="PANTHER" id="PTHR24346:SF30">
    <property type="entry name" value="MATERNAL EMBRYONIC LEUCINE ZIPPER KINASE"/>
    <property type="match status" value="1"/>
</dbReference>
<dbReference type="AlphaFoldDB" id="A0A5N6Z0F0"/>
<dbReference type="PROSITE" id="PS00108">
    <property type="entry name" value="PROTEIN_KINASE_ST"/>
    <property type="match status" value="1"/>
</dbReference>
<proteinExistence type="predicted"/>
<dbReference type="SMART" id="SM00220">
    <property type="entry name" value="S_TKc"/>
    <property type="match status" value="1"/>
</dbReference>
<feature type="compositionally biased region" description="Basic and acidic residues" evidence="3">
    <location>
        <begin position="370"/>
        <end position="388"/>
    </location>
</feature>
<evidence type="ECO:0000313" key="6">
    <source>
        <dbReference type="Proteomes" id="UP000327118"/>
    </source>
</evidence>
<reference evidence="6" key="1">
    <citation type="submission" date="2019-04" db="EMBL/GenBank/DDBJ databases">
        <title>Friends and foes A comparative genomics studyof 23 Aspergillus species from section Flavi.</title>
        <authorList>
            <consortium name="DOE Joint Genome Institute"/>
            <person name="Kjaerbolling I."/>
            <person name="Vesth T."/>
            <person name="Frisvad J.C."/>
            <person name="Nybo J.L."/>
            <person name="Theobald S."/>
            <person name="Kildgaard S."/>
            <person name="Isbrandt T."/>
            <person name="Kuo A."/>
            <person name="Sato A."/>
            <person name="Lyhne E.K."/>
            <person name="Kogle M.E."/>
            <person name="Wiebenga A."/>
            <person name="Kun R.S."/>
            <person name="Lubbers R.J."/>
            <person name="Makela M.R."/>
            <person name="Barry K."/>
            <person name="Chovatia M."/>
            <person name="Clum A."/>
            <person name="Daum C."/>
            <person name="Haridas S."/>
            <person name="He G."/>
            <person name="LaButti K."/>
            <person name="Lipzen A."/>
            <person name="Mondo S."/>
            <person name="Riley R."/>
            <person name="Salamov A."/>
            <person name="Simmons B.A."/>
            <person name="Magnuson J.K."/>
            <person name="Henrissat B."/>
            <person name="Mortensen U.H."/>
            <person name="Larsen T.O."/>
            <person name="Devries R.P."/>
            <person name="Grigoriev I.V."/>
            <person name="Machida M."/>
            <person name="Baker S.E."/>
            <person name="Andersen M.R."/>
        </authorList>
    </citation>
    <scope>NUCLEOTIDE SEQUENCE [LARGE SCALE GENOMIC DNA]</scope>
    <source>
        <strain evidence="6">CBS 553.77</strain>
    </source>
</reference>
<dbReference type="InterPro" id="IPR000719">
    <property type="entry name" value="Prot_kinase_dom"/>
</dbReference>
<dbReference type="SUPFAM" id="SSF56112">
    <property type="entry name" value="Protein kinase-like (PK-like)"/>
    <property type="match status" value="1"/>
</dbReference>
<dbReference type="GO" id="GO:0035556">
    <property type="term" value="P:intracellular signal transduction"/>
    <property type="evidence" value="ECO:0007669"/>
    <property type="project" value="TreeGrafter"/>
</dbReference>
<gene>
    <name evidence="5" type="ORF">BDV28DRAFT_151203</name>
</gene>
<organism evidence="5 6">
    <name type="scientific">Aspergillus coremiiformis</name>
    <dbReference type="NCBI Taxonomy" id="138285"/>
    <lineage>
        <taxon>Eukaryota</taxon>
        <taxon>Fungi</taxon>
        <taxon>Dikarya</taxon>
        <taxon>Ascomycota</taxon>
        <taxon>Pezizomycotina</taxon>
        <taxon>Eurotiomycetes</taxon>
        <taxon>Eurotiomycetidae</taxon>
        <taxon>Eurotiales</taxon>
        <taxon>Aspergillaceae</taxon>
        <taxon>Aspergillus</taxon>
        <taxon>Aspergillus subgen. Circumdati</taxon>
    </lineage>
</organism>
<evidence type="ECO:0000259" key="4">
    <source>
        <dbReference type="PROSITE" id="PS50011"/>
    </source>
</evidence>
<feature type="region of interest" description="Disordered" evidence="3">
    <location>
        <begin position="368"/>
        <end position="388"/>
    </location>
</feature>
<dbReference type="InterPro" id="IPR011009">
    <property type="entry name" value="Kinase-like_dom_sf"/>
</dbReference>
<evidence type="ECO:0000313" key="5">
    <source>
        <dbReference type="EMBL" id="KAE8350159.1"/>
    </source>
</evidence>
<dbReference type="EMBL" id="ML739244">
    <property type="protein sequence ID" value="KAE8350159.1"/>
    <property type="molecule type" value="Genomic_DNA"/>
</dbReference>
<dbReference type="GO" id="GO:0005737">
    <property type="term" value="C:cytoplasm"/>
    <property type="evidence" value="ECO:0007669"/>
    <property type="project" value="TreeGrafter"/>
</dbReference>
<feature type="domain" description="Protein kinase" evidence="4">
    <location>
        <begin position="56"/>
        <end position="345"/>
    </location>
</feature>
<name>A0A5N6Z0F0_9EURO</name>
<accession>A0A5N6Z0F0</accession>
<dbReference type="Gene3D" id="1.10.510.10">
    <property type="entry name" value="Transferase(Phosphotransferase) domain 1"/>
    <property type="match status" value="1"/>
</dbReference>
<dbReference type="Pfam" id="PF00069">
    <property type="entry name" value="Pkinase"/>
    <property type="match status" value="1"/>
</dbReference>
<keyword evidence="5" id="KW-0418">Kinase</keyword>
<evidence type="ECO:0000256" key="1">
    <source>
        <dbReference type="ARBA" id="ARBA00022741"/>
    </source>
</evidence>
<protein>
    <submittedName>
        <fullName evidence="5">Kinase-like domain-containing protein</fullName>
    </submittedName>
</protein>
<dbReference type="PANTHER" id="PTHR24346">
    <property type="entry name" value="MAP/MICROTUBULE AFFINITY-REGULATING KINASE"/>
    <property type="match status" value="1"/>
</dbReference>
<dbReference type="InterPro" id="IPR008271">
    <property type="entry name" value="Ser/Thr_kinase_AS"/>
</dbReference>
<evidence type="ECO:0000256" key="3">
    <source>
        <dbReference type="SAM" id="MobiDB-lite"/>
    </source>
</evidence>
<dbReference type="Proteomes" id="UP000327118">
    <property type="component" value="Unassembled WGS sequence"/>
</dbReference>
<dbReference type="OrthoDB" id="4062651at2759"/>
<dbReference type="GO" id="GO:0005524">
    <property type="term" value="F:ATP binding"/>
    <property type="evidence" value="ECO:0007669"/>
    <property type="project" value="UniProtKB-KW"/>
</dbReference>